<dbReference type="HOGENOM" id="CLU_386839_0_0_1"/>
<dbReference type="OrthoDB" id="10267115at2759"/>
<keyword evidence="3" id="KW-1185">Reference proteome</keyword>
<evidence type="ECO:0000313" key="3">
    <source>
        <dbReference type="Proteomes" id="UP000053029"/>
    </source>
</evidence>
<dbReference type="RefSeq" id="XP_013285655.1">
    <property type="nucleotide sequence ID" value="XM_013430201.1"/>
</dbReference>
<accession>A0A0D2F564</accession>
<dbReference type="VEuPathDB" id="FungiDB:Z517_04873"/>
<dbReference type="GeneID" id="25304363"/>
<feature type="compositionally biased region" description="Polar residues" evidence="1">
    <location>
        <begin position="97"/>
        <end position="111"/>
    </location>
</feature>
<dbReference type="AlphaFoldDB" id="A0A0D2F564"/>
<feature type="compositionally biased region" description="Low complexity" evidence="1">
    <location>
        <begin position="650"/>
        <end position="664"/>
    </location>
</feature>
<dbReference type="Proteomes" id="UP000053029">
    <property type="component" value="Unassembled WGS sequence"/>
</dbReference>
<name>A0A0D2F564_9EURO</name>
<dbReference type="EMBL" id="KN846971">
    <property type="protein sequence ID" value="KIW81847.1"/>
    <property type="molecule type" value="Genomic_DNA"/>
</dbReference>
<feature type="compositionally biased region" description="Polar residues" evidence="1">
    <location>
        <begin position="679"/>
        <end position="690"/>
    </location>
</feature>
<reference evidence="2 3" key="1">
    <citation type="submission" date="2015-01" db="EMBL/GenBank/DDBJ databases">
        <title>The Genome Sequence of Fonsecaea pedrosoi CBS 271.37.</title>
        <authorList>
            <consortium name="The Broad Institute Genomics Platform"/>
            <person name="Cuomo C."/>
            <person name="de Hoog S."/>
            <person name="Gorbushina A."/>
            <person name="Stielow B."/>
            <person name="Teixiera M."/>
            <person name="Abouelleil A."/>
            <person name="Chapman S.B."/>
            <person name="Priest M."/>
            <person name="Young S.K."/>
            <person name="Wortman J."/>
            <person name="Nusbaum C."/>
            <person name="Birren B."/>
        </authorList>
    </citation>
    <scope>NUCLEOTIDE SEQUENCE [LARGE SCALE GENOMIC DNA]</scope>
    <source>
        <strain evidence="2 3">CBS 271.37</strain>
    </source>
</reference>
<feature type="region of interest" description="Disordered" evidence="1">
    <location>
        <begin position="90"/>
        <end position="111"/>
    </location>
</feature>
<organism evidence="2 3">
    <name type="scientific">Fonsecaea pedrosoi CBS 271.37</name>
    <dbReference type="NCBI Taxonomy" id="1442368"/>
    <lineage>
        <taxon>Eukaryota</taxon>
        <taxon>Fungi</taxon>
        <taxon>Dikarya</taxon>
        <taxon>Ascomycota</taxon>
        <taxon>Pezizomycotina</taxon>
        <taxon>Eurotiomycetes</taxon>
        <taxon>Chaetothyriomycetidae</taxon>
        <taxon>Chaetothyriales</taxon>
        <taxon>Herpotrichiellaceae</taxon>
        <taxon>Fonsecaea</taxon>
    </lineage>
</organism>
<gene>
    <name evidence="2" type="ORF">Z517_04873</name>
</gene>
<sequence length="700" mass="78232">MAHLTLCHEPYSKFISEDPVTSRYNARLSKADRLMLGPKLRLLQETGSTRTEMLLEVQALIGRPVTLAQLDGLLKEHDICFYKKRDFTSAPEVPDSDATSASTAPPPQHSSTTLMCNLSCPDIWGSESGLEESHGLRCLKITFRPSNCSLLHSEDISTADRKQEHCDCTDVPGQYAIDNIQIQPESMNPDTEGMECGRQSLSARCSKGKTSTSMPCMYRLKRIAFDLYSTIIAEHKDETERGAKMNTIATVFSLLGAYTEAFDLYLLVYYHFRENDGTPDAAYPQVVHGAINCAKSAETTLQMQISRAMLGDVRDMLLSRYGRQSMAGTTTWKYLERARSQHVCMRGRDQTIEPLESFEEQAYWAVSALVLSQDHLGKECGVAPDYCMNSWKGSIMDHLCKCDVTRRCLNTALDKVYSYIHGNQDQIDRHLPWASEQLSVTRGYRYAQDLACLVLEQCVVNGTNFSIGPDHTESENHQGFPCDLKGLAVAILPFMLWTEIFVKALETLWWPSTPLPSFLFHQAIWLMRQKIEKSPAFYKSTIQSVVAQFFPTSDERQVMPCLIPSNTLKRIGRRVAGLLHLPATVVPETEEPWHPLPQKASAWPGFPYLPGSERFLLNSGSLTLAQSCTSSNSSDYRRFWLTASGPRPKSAASTATQQTTPSDQMSFHSSLRFSRVTGLPSNPSLTNSDDVVSLDVSMGG</sequence>
<feature type="region of interest" description="Disordered" evidence="1">
    <location>
        <begin position="645"/>
        <end position="700"/>
    </location>
</feature>
<evidence type="ECO:0000256" key="1">
    <source>
        <dbReference type="SAM" id="MobiDB-lite"/>
    </source>
</evidence>
<proteinExistence type="predicted"/>
<evidence type="ECO:0000313" key="2">
    <source>
        <dbReference type="EMBL" id="KIW81847.1"/>
    </source>
</evidence>
<protein>
    <submittedName>
        <fullName evidence="2">Uncharacterized protein</fullName>
    </submittedName>
</protein>